<dbReference type="RefSeq" id="WP_055149997.1">
    <property type="nucleotide sequence ID" value="NZ_JXSZ01000012.1"/>
</dbReference>
<dbReference type="GO" id="GO:0009279">
    <property type="term" value="C:cell outer membrane"/>
    <property type="evidence" value="ECO:0007669"/>
    <property type="project" value="TreeGrafter"/>
</dbReference>
<evidence type="ECO:0000256" key="4">
    <source>
        <dbReference type="SAM" id="SignalP"/>
    </source>
</evidence>
<dbReference type="SUPFAM" id="SSF51126">
    <property type="entry name" value="Pectin lyase-like"/>
    <property type="match status" value="1"/>
</dbReference>
<gene>
    <name evidence="6" type="ORF">AFM12_15680</name>
</gene>
<dbReference type="InterPro" id="IPR012334">
    <property type="entry name" value="Pectin_lyas_fold"/>
</dbReference>
<evidence type="ECO:0000259" key="5">
    <source>
        <dbReference type="Pfam" id="PF01095"/>
    </source>
</evidence>
<feature type="chain" id="PRO_5011110193" description="Pectinesterase catalytic domain-containing protein" evidence="4">
    <location>
        <begin position="18"/>
        <end position="342"/>
    </location>
</feature>
<accession>A0A0P7C1Q0</accession>
<evidence type="ECO:0000256" key="2">
    <source>
        <dbReference type="ARBA" id="ARBA00022801"/>
    </source>
</evidence>
<evidence type="ECO:0000313" key="7">
    <source>
        <dbReference type="Proteomes" id="UP000050454"/>
    </source>
</evidence>
<dbReference type="AlphaFoldDB" id="A0A0P7C1Q0"/>
<dbReference type="PANTHER" id="PTHR31321">
    <property type="entry name" value="ACYL-COA THIOESTER HYDROLASE YBHC-RELATED"/>
    <property type="match status" value="1"/>
</dbReference>
<reference evidence="6 7" key="1">
    <citation type="submission" date="2015-07" db="EMBL/GenBank/DDBJ databases">
        <title>The draft genome sequence of Leadbetterella sp. JN14-9.</title>
        <authorList>
            <person name="Liu Y."/>
            <person name="Du J."/>
            <person name="Shao Z."/>
        </authorList>
    </citation>
    <scope>NUCLEOTIDE SEQUENCE [LARGE SCALE GENOMIC DNA]</scope>
    <source>
        <strain evidence="6 7">JN14-9</strain>
    </source>
</reference>
<evidence type="ECO:0000256" key="1">
    <source>
        <dbReference type="ARBA" id="ARBA00008891"/>
    </source>
</evidence>
<comment type="similarity">
    <text evidence="1">Belongs to the pectinesterase family.</text>
</comment>
<proteinExistence type="inferred from homology"/>
<dbReference type="InterPro" id="IPR011050">
    <property type="entry name" value="Pectin_lyase_fold/virulence"/>
</dbReference>
<name>A0A0P7C1Q0_9BACT</name>
<organism evidence="6 7">
    <name type="scientific">Jiulongibacter sediminis</name>
    <dbReference type="NCBI Taxonomy" id="1605367"/>
    <lineage>
        <taxon>Bacteria</taxon>
        <taxon>Pseudomonadati</taxon>
        <taxon>Bacteroidota</taxon>
        <taxon>Cytophagia</taxon>
        <taxon>Cytophagales</taxon>
        <taxon>Leadbetterellaceae</taxon>
        <taxon>Jiulongibacter</taxon>
    </lineage>
</organism>
<sequence length="342" mass="39100">MKHLLLLFVLIFNSALAKKVIVAKDGSGDFTTIQEALNSLKFSQSYQTIYIKNGTYAEKIFVDKSMHHIKFIGESARETIITYSQARDYWRCENPDDFGAATFNVLGSDLIFKNLTILNSYGFEANKDVVIECLNESGKAPGDSRKFLPRELGEKEGTKMVRTDGHQFAFRSMDGATRMKFYGCIFRSGGGDTVSPWDVNGGMFYFKDCVIEGHVDLYCPRGNAIIENSLFICHNLNAAIWHDGSAKEEDKSVLINCRFVGDKGFKLGRYHREAQMYLINCSFSQEMADAPIYQEGDRDLQWGHRIYYKNCQKDGEDYSWYADNTTKTEKDFTFKKVFGKKW</sequence>
<feature type="domain" description="Pectinesterase catalytic" evidence="5">
    <location>
        <begin position="20"/>
        <end position="131"/>
    </location>
</feature>
<dbReference type="Pfam" id="PF01095">
    <property type="entry name" value="Pectinesterase"/>
    <property type="match status" value="1"/>
</dbReference>
<evidence type="ECO:0000313" key="6">
    <source>
        <dbReference type="EMBL" id="KPM47239.1"/>
    </source>
</evidence>
<evidence type="ECO:0000256" key="3">
    <source>
        <dbReference type="ARBA" id="ARBA00023085"/>
    </source>
</evidence>
<dbReference type="OrthoDB" id="9777975at2"/>
<dbReference type="Proteomes" id="UP000050454">
    <property type="component" value="Unassembled WGS sequence"/>
</dbReference>
<keyword evidence="2" id="KW-0378">Hydrolase</keyword>
<dbReference type="GO" id="GO:0042545">
    <property type="term" value="P:cell wall modification"/>
    <property type="evidence" value="ECO:0007669"/>
    <property type="project" value="InterPro"/>
</dbReference>
<dbReference type="EMBL" id="LGTQ01000012">
    <property type="protein sequence ID" value="KPM47239.1"/>
    <property type="molecule type" value="Genomic_DNA"/>
</dbReference>
<comment type="caution">
    <text evidence="6">The sequence shown here is derived from an EMBL/GenBank/DDBJ whole genome shotgun (WGS) entry which is preliminary data.</text>
</comment>
<keyword evidence="4" id="KW-0732">Signal</keyword>
<dbReference type="STRING" id="1605367.AFM12_15680"/>
<keyword evidence="7" id="KW-1185">Reference proteome</keyword>
<dbReference type="PATRIC" id="fig|1605367.3.peg.561"/>
<keyword evidence="3" id="KW-0063">Aspartyl esterase</keyword>
<dbReference type="InterPro" id="IPR000070">
    <property type="entry name" value="Pectinesterase_cat"/>
</dbReference>
<dbReference type="GO" id="GO:0030599">
    <property type="term" value="F:pectinesterase activity"/>
    <property type="evidence" value="ECO:0007669"/>
    <property type="project" value="InterPro"/>
</dbReference>
<dbReference type="PANTHER" id="PTHR31321:SF57">
    <property type="entry name" value="PECTINESTERASE 53-RELATED"/>
    <property type="match status" value="1"/>
</dbReference>
<feature type="signal peptide" evidence="4">
    <location>
        <begin position="1"/>
        <end position="17"/>
    </location>
</feature>
<protein>
    <recommendedName>
        <fullName evidence="5">Pectinesterase catalytic domain-containing protein</fullName>
    </recommendedName>
</protein>
<dbReference type="Gene3D" id="2.160.20.10">
    <property type="entry name" value="Single-stranded right-handed beta-helix, Pectin lyase-like"/>
    <property type="match status" value="1"/>
</dbReference>